<comment type="pathway">
    <text evidence="1 7 8">Cofactor biosynthesis; NAD(+) biosynthesis; NAD(+) from deamido-NAD(+) (L-Gln route): step 1/1.</text>
</comment>
<dbReference type="Gene3D" id="1.10.10.1140">
    <property type="entry name" value="Glutamine-dependent NAD+ synthetase, C-terminal domain"/>
    <property type="match status" value="1"/>
</dbReference>
<dbReference type="EC" id="6.3.5.1" evidence="7 8"/>
<keyword evidence="5 7" id="KW-0067">ATP-binding</keyword>
<dbReference type="PANTHER" id="PTHR23090:SF9">
    <property type="entry name" value="GLUTAMINE-DEPENDENT NAD(+) SYNTHETASE"/>
    <property type="match status" value="1"/>
</dbReference>
<dbReference type="InterPro" id="IPR041856">
    <property type="entry name" value="NAD+_synth_C"/>
</dbReference>
<evidence type="ECO:0000256" key="1">
    <source>
        <dbReference type="ARBA" id="ARBA00005188"/>
    </source>
</evidence>
<dbReference type="InterPro" id="IPR014729">
    <property type="entry name" value="Rossmann-like_a/b/a_fold"/>
</dbReference>
<feature type="binding site" evidence="7">
    <location>
        <position position="434"/>
    </location>
    <ligand>
        <name>deamido-NAD(+)</name>
        <dbReference type="ChEBI" id="CHEBI:58437"/>
        <note>ligand shared between two neighboring subunits</note>
    </ligand>
</feature>
<keyword evidence="3 7" id="KW-0436">Ligase</keyword>
<accession>E6U2T2</accession>
<proteinExistence type="inferred from homology"/>
<dbReference type="SUPFAM" id="SSF52402">
    <property type="entry name" value="Adenine nucleotide alpha hydrolases-like"/>
    <property type="match status" value="1"/>
</dbReference>
<evidence type="ECO:0000313" key="12">
    <source>
        <dbReference type="Proteomes" id="UP000001551"/>
    </source>
</evidence>
<dbReference type="eggNOG" id="COG0171">
    <property type="taxonomic scope" value="Bacteria"/>
</dbReference>
<dbReference type="InterPro" id="IPR003694">
    <property type="entry name" value="NAD_synthase"/>
</dbReference>
<feature type="binding site" evidence="7">
    <location>
        <position position="463"/>
    </location>
    <ligand>
        <name>deamido-NAD(+)</name>
        <dbReference type="ChEBI" id="CHEBI:58437"/>
        <note>ligand shared between two neighboring subunits</note>
    </ligand>
</feature>
<name>E6U2T2_ETHHY</name>
<evidence type="ECO:0000256" key="5">
    <source>
        <dbReference type="ARBA" id="ARBA00022840"/>
    </source>
</evidence>
<dbReference type="AlphaFoldDB" id="E6U2T2"/>
<evidence type="ECO:0000256" key="6">
    <source>
        <dbReference type="ARBA" id="ARBA00023027"/>
    </source>
</evidence>
<dbReference type="KEGG" id="eha:Ethha_1956"/>
<evidence type="ECO:0000256" key="2">
    <source>
        <dbReference type="ARBA" id="ARBA00007145"/>
    </source>
</evidence>
<evidence type="ECO:0000256" key="4">
    <source>
        <dbReference type="ARBA" id="ARBA00022741"/>
    </source>
</evidence>
<dbReference type="NCBIfam" id="TIGR00552">
    <property type="entry name" value="nadE"/>
    <property type="match status" value="1"/>
</dbReference>
<evidence type="ECO:0000259" key="10">
    <source>
        <dbReference type="PROSITE" id="PS50263"/>
    </source>
</evidence>
<dbReference type="HOGENOM" id="CLU_025662_0_0_9"/>
<dbReference type="UniPathway" id="UPA00253">
    <property type="reaction ID" value="UER00334"/>
</dbReference>
<dbReference type="GO" id="GO:0005737">
    <property type="term" value="C:cytoplasm"/>
    <property type="evidence" value="ECO:0007669"/>
    <property type="project" value="InterPro"/>
</dbReference>
<evidence type="ECO:0000256" key="9">
    <source>
        <dbReference type="RuleBase" id="RU003811"/>
    </source>
</evidence>
<dbReference type="EMBL" id="CP002400">
    <property type="protein sequence ID" value="ADU27474.1"/>
    <property type="molecule type" value="Genomic_DNA"/>
</dbReference>
<comment type="catalytic activity">
    <reaction evidence="7 8">
        <text>deamido-NAD(+) + L-glutamine + ATP + H2O = L-glutamate + AMP + diphosphate + NAD(+) + H(+)</text>
        <dbReference type="Rhea" id="RHEA:24384"/>
        <dbReference type="ChEBI" id="CHEBI:15377"/>
        <dbReference type="ChEBI" id="CHEBI:15378"/>
        <dbReference type="ChEBI" id="CHEBI:29985"/>
        <dbReference type="ChEBI" id="CHEBI:30616"/>
        <dbReference type="ChEBI" id="CHEBI:33019"/>
        <dbReference type="ChEBI" id="CHEBI:57540"/>
        <dbReference type="ChEBI" id="CHEBI:58359"/>
        <dbReference type="ChEBI" id="CHEBI:58437"/>
        <dbReference type="ChEBI" id="CHEBI:456215"/>
        <dbReference type="EC" id="6.3.5.1"/>
    </reaction>
</comment>
<dbReference type="InterPro" id="IPR003010">
    <property type="entry name" value="C-N_Hydrolase"/>
</dbReference>
<dbReference type="HAMAP" id="MF_02090">
    <property type="entry name" value="NadE_glutamine_dep"/>
    <property type="match status" value="1"/>
</dbReference>
<dbReference type="PIRSF" id="PIRSF006630">
    <property type="entry name" value="NADS_GAT"/>
    <property type="match status" value="1"/>
</dbReference>
<comment type="similarity">
    <text evidence="2 7 8">In the C-terminal section; belongs to the NAD synthetase family.</text>
</comment>
<evidence type="ECO:0000256" key="3">
    <source>
        <dbReference type="ARBA" id="ARBA00022598"/>
    </source>
</evidence>
<dbReference type="InterPro" id="IPR014445">
    <property type="entry name" value="Gln-dep_NAD_synthase"/>
</dbReference>
<dbReference type="GO" id="GO:0004359">
    <property type="term" value="F:glutaminase activity"/>
    <property type="evidence" value="ECO:0007669"/>
    <property type="project" value="InterPro"/>
</dbReference>
<dbReference type="Gene3D" id="3.60.110.10">
    <property type="entry name" value="Carbon-nitrogen hydrolase"/>
    <property type="match status" value="1"/>
</dbReference>
<feature type="domain" description="CN hydrolase" evidence="10">
    <location>
        <begin position="6"/>
        <end position="266"/>
    </location>
</feature>
<dbReference type="Proteomes" id="UP000001551">
    <property type="component" value="Chromosome"/>
</dbReference>
<gene>
    <name evidence="7" type="primary">nadE</name>
    <name evidence="11" type="ordered locus">Ethha_1956</name>
</gene>
<organism evidence="11 12">
    <name type="scientific">Ethanoligenens harbinense (strain DSM 18485 / JCM 12961 / CGMCC 1.5033 / YUAN-3)</name>
    <dbReference type="NCBI Taxonomy" id="663278"/>
    <lineage>
        <taxon>Bacteria</taxon>
        <taxon>Bacillati</taxon>
        <taxon>Bacillota</taxon>
        <taxon>Clostridia</taxon>
        <taxon>Eubacteriales</taxon>
        <taxon>Oscillospiraceae</taxon>
        <taxon>Ethanoligenens</taxon>
    </lineage>
</organism>
<feature type="binding site" evidence="7">
    <location>
        <position position="120"/>
    </location>
    <ligand>
        <name>L-glutamine</name>
        <dbReference type="ChEBI" id="CHEBI:58359"/>
    </ligand>
</feature>
<dbReference type="InterPro" id="IPR022310">
    <property type="entry name" value="NAD/GMP_synthase"/>
</dbReference>
<dbReference type="PROSITE" id="PS50263">
    <property type="entry name" value="CN_HYDROLASE"/>
    <property type="match status" value="1"/>
</dbReference>
<dbReference type="STRING" id="663278.Ethha_1956"/>
<dbReference type="GO" id="GO:0008795">
    <property type="term" value="F:NAD+ synthase activity"/>
    <property type="evidence" value="ECO:0007669"/>
    <property type="project" value="UniProtKB-UniRule"/>
</dbReference>
<feature type="active site" description="For glutaminase activity" evidence="7">
    <location>
        <position position="114"/>
    </location>
</feature>
<feature type="active site" description="Proton acceptor; for glutaminase activity" evidence="7">
    <location>
        <position position="46"/>
    </location>
</feature>
<dbReference type="InterPro" id="IPR036526">
    <property type="entry name" value="C-N_Hydrolase_sf"/>
</dbReference>
<dbReference type="Pfam" id="PF02540">
    <property type="entry name" value="NAD_synthase"/>
    <property type="match status" value="1"/>
</dbReference>
<dbReference type="eggNOG" id="COG0388">
    <property type="taxonomic scope" value="Bacteria"/>
</dbReference>
<feature type="binding site" evidence="7">
    <location>
        <begin position="350"/>
        <end position="357"/>
    </location>
    <ligand>
        <name>ATP</name>
        <dbReference type="ChEBI" id="CHEBI:30616"/>
    </ligand>
</feature>
<dbReference type="Pfam" id="PF00795">
    <property type="entry name" value="CN_hydrolase"/>
    <property type="match status" value="1"/>
</dbReference>
<dbReference type="CDD" id="cd07570">
    <property type="entry name" value="GAT_Gln-NAD-synth"/>
    <property type="match status" value="1"/>
</dbReference>
<reference evidence="11 12" key="1">
    <citation type="submission" date="2010-12" db="EMBL/GenBank/DDBJ databases">
        <title>Complete sequence of Ethanoligenens harbinense YUAN-3.</title>
        <authorList>
            <person name="Lucas S."/>
            <person name="Copeland A."/>
            <person name="Lapidus A."/>
            <person name="Cheng J.-F."/>
            <person name="Bruce D."/>
            <person name="Goodwin L."/>
            <person name="Pitluck S."/>
            <person name="Chertkov O."/>
            <person name="Misra M."/>
            <person name="Detter J.C."/>
            <person name="Han C."/>
            <person name="Tapia R."/>
            <person name="Land M."/>
            <person name="Hauser L."/>
            <person name="Jeffries C."/>
            <person name="Kyrpides N."/>
            <person name="Ivanova N."/>
            <person name="Mikhailova N."/>
            <person name="Wang A."/>
            <person name="Mouttaki H."/>
            <person name="He Z."/>
            <person name="Zhou J."/>
            <person name="Hemme C.L."/>
            <person name="Woyke T."/>
        </authorList>
    </citation>
    <scope>NUCLEOTIDE SEQUENCE [LARGE SCALE GENOMIC DNA]</scope>
    <source>
        <strain evidence="12">DSM 18485 / JCM 12961 / CGMCC 1.5033 / YUAN-3</strain>
    </source>
</reference>
<protein>
    <recommendedName>
        <fullName evidence="7 8">Glutamine-dependent NAD(+) synthetase</fullName>
        <ecNumber evidence="7 8">6.3.5.1</ecNumber>
    </recommendedName>
    <alternativeName>
        <fullName evidence="7 8">NAD(+) synthase [glutamine-hydrolyzing]</fullName>
    </alternativeName>
</protein>
<dbReference type="CDD" id="cd00553">
    <property type="entry name" value="NAD_synthase"/>
    <property type="match status" value="1"/>
</dbReference>
<comment type="function">
    <text evidence="7">Catalyzes the ATP-dependent amidation of deamido-NAD to form NAD. Uses L-glutamine as a nitrogen source.</text>
</comment>
<comment type="caution">
    <text evidence="7">Lacks conserved residue(s) required for the propagation of feature annotation.</text>
</comment>
<feature type="active site" description="Nucleophile; for glutaminase activity" evidence="7">
    <location>
        <position position="169"/>
    </location>
</feature>
<evidence type="ECO:0000256" key="8">
    <source>
        <dbReference type="PIRNR" id="PIRNR006630"/>
    </source>
</evidence>
<feature type="binding site" evidence="7">
    <location>
        <position position="596"/>
    </location>
    <ligand>
        <name>deamido-NAD(+)</name>
        <dbReference type="ChEBI" id="CHEBI:58437"/>
        <note>ligand shared between two neighboring subunits</note>
    </ligand>
</feature>
<keyword evidence="12" id="KW-1185">Reference proteome</keyword>
<feature type="binding site" evidence="7">
    <location>
        <position position="202"/>
    </location>
    <ligand>
        <name>L-glutamine</name>
        <dbReference type="ChEBI" id="CHEBI:58359"/>
    </ligand>
</feature>
<feature type="binding site" evidence="7">
    <location>
        <position position="458"/>
    </location>
    <ligand>
        <name>ATP</name>
        <dbReference type="ChEBI" id="CHEBI:30616"/>
    </ligand>
</feature>
<dbReference type="GO" id="GO:0005524">
    <property type="term" value="F:ATP binding"/>
    <property type="evidence" value="ECO:0007669"/>
    <property type="project" value="UniProtKB-UniRule"/>
</dbReference>
<dbReference type="GO" id="GO:0003952">
    <property type="term" value="F:NAD+ synthase (glutamine-hydrolyzing) activity"/>
    <property type="evidence" value="ECO:0007669"/>
    <property type="project" value="UniProtKB-UniRule"/>
</dbReference>
<evidence type="ECO:0000313" key="11">
    <source>
        <dbReference type="EMBL" id="ADU27474.1"/>
    </source>
</evidence>
<dbReference type="Gene3D" id="3.40.50.620">
    <property type="entry name" value="HUPs"/>
    <property type="match status" value="1"/>
</dbReference>
<dbReference type="SUPFAM" id="SSF56317">
    <property type="entry name" value="Carbon-nitrogen hydrolase"/>
    <property type="match status" value="1"/>
</dbReference>
<feature type="binding site" evidence="7">
    <location>
        <position position="196"/>
    </location>
    <ligand>
        <name>L-glutamine</name>
        <dbReference type="ChEBI" id="CHEBI:58359"/>
    </ligand>
</feature>
<keyword evidence="4 7" id="KW-0547">Nucleotide-binding</keyword>
<dbReference type="RefSeq" id="WP_013485822.1">
    <property type="nucleotide sequence ID" value="NC_014828.1"/>
</dbReference>
<comment type="similarity">
    <text evidence="9">Belongs to the NAD synthetase family.</text>
</comment>
<keyword evidence="6 7" id="KW-0520">NAD</keyword>
<dbReference type="PANTHER" id="PTHR23090">
    <property type="entry name" value="NH 3 /GLUTAMINE-DEPENDENT NAD + SYNTHETASE"/>
    <property type="match status" value="1"/>
</dbReference>
<dbReference type="NCBIfam" id="NF002730">
    <property type="entry name" value="PRK02628.1"/>
    <property type="match status" value="1"/>
</dbReference>
<dbReference type="GO" id="GO:0009435">
    <property type="term" value="P:NAD+ biosynthetic process"/>
    <property type="evidence" value="ECO:0007669"/>
    <property type="project" value="UniProtKB-UniRule"/>
</dbReference>
<sequence>MKDGYIRAAVVSPRITVADCAENARVIGRWMEQAEGKQAGLVVFPELCLTGYTCGDLFLHQTLLDAAESALETLLKESRGFDAVMVVGLPVRRTKLYNCAAVLHRGRLLGVVPKTYLPNYAEFYEQRHFTSGVRAGGTVTLAGQEAPFGTDLLFACENLPDFVFGVEICEDVWVPVPPSCRLALAGATVIANLSASTQVAGKAAYLRGIVGTQSGRCISGYLYAGSGEGESSTDLVFSGHLIVAENGRILEEREGGEGMLAADLDMQLLAEERRRTTSFGAEGEAGGCRRVPFRLTPVRYAPLLRLVGRHPFVPPEGERYRERCKEVLDIQTAGLAKRLAHTRAKTAVVAVSGGLDSTLALLVAHRAIENAGLSCAITAITMPGPGTSGRTRGNADALCRSIGATLKVIPISGAVEGHLADIGHDGSPDTAFENAQARERMQIAMDVSNMEGGIVVGTGDMSELALGFTTYNGDHMSMYGVNAGVPKTLVRHLIRYVADENAENTLLRDTLYDILDTPVSPELLPAKDGDIPQKTEQILGPYELHDFFLYYFLRFGFSPEKILRLAFLAFADAYEETEIRQRLADFLRRFFAAQFKRSCLPDGPKVGSVALSPRGDWRMPSDAVARAWLNRLENAGADAPGPAV</sequence>
<evidence type="ECO:0000256" key="7">
    <source>
        <dbReference type="HAMAP-Rule" id="MF_02090"/>
    </source>
</evidence>